<dbReference type="OrthoDB" id="3265199at2759"/>
<dbReference type="HOGENOM" id="CLU_973713_0_0_1"/>
<feature type="region of interest" description="Disordered" evidence="1">
    <location>
        <begin position="157"/>
        <end position="224"/>
    </location>
</feature>
<protein>
    <recommendedName>
        <fullName evidence="4">Myb-like domain-containing protein</fullName>
    </recommendedName>
</protein>
<evidence type="ECO:0008006" key="4">
    <source>
        <dbReference type="Google" id="ProtNLM"/>
    </source>
</evidence>
<dbReference type="Proteomes" id="UP000027456">
    <property type="component" value="Unassembled WGS sequence"/>
</dbReference>
<dbReference type="EMBL" id="AZST01000790">
    <property type="protein sequence ID" value="KEP47274.1"/>
    <property type="molecule type" value="Genomic_DNA"/>
</dbReference>
<feature type="region of interest" description="Disordered" evidence="1">
    <location>
        <begin position="1"/>
        <end position="98"/>
    </location>
</feature>
<accession>A0A074RKF3</accession>
<evidence type="ECO:0000313" key="2">
    <source>
        <dbReference type="EMBL" id="KEP47274.1"/>
    </source>
</evidence>
<sequence>MAQTRSKSKKSETRATKTSTSKNLGRKRGAPGWEAWEDRAIAKQARATRPWAASKEEGGPSEAWDALATTISRSNEKFNRHNNETRDKQATGETAEIDEHVEAMTDIYNQMRDHLEKKKIDNSTARAKILMERKAGAELRDACMTGVVPWDTLSDITRLSNSTPREKGGQRTAKKRTRSPSPTSTRMDVKPDPESAPKRRKSARQRLLDDIRTSREHTLDRIDAAQKAETKRAAELQATLQGIAGAMSTLSSVLVEDRKERQEDREERRRDHTNLMTVVAALAANK</sequence>
<proteinExistence type="predicted"/>
<dbReference type="STRING" id="1423351.A0A074RKF3"/>
<name>A0A074RKF3_9AGAM</name>
<feature type="compositionally biased region" description="Basic and acidic residues" evidence="1">
    <location>
        <begin position="74"/>
        <end position="90"/>
    </location>
</feature>
<gene>
    <name evidence="2" type="ORF">V565_161860</name>
</gene>
<evidence type="ECO:0000256" key="1">
    <source>
        <dbReference type="SAM" id="MobiDB-lite"/>
    </source>
</evidence>
<keyword evidence="3" id="KW-1185">Reference proteome</keyword>
<feature type="compositionally biased region" description="Basic and acidic residues" evidence="1">
    <location>
        <begin position="206"/>
        <end position="224"/>
    </location>
</feature>
<reference evidence="2 3" key="1">
    <citation type="submission" date="2013-12" db="EMBL/GenBank/DDBJ databases">
        <authorList>
            <person name="Cubeta M."/>
            <person name="Pakala S."/>
            <person name="Fedorova N."/>
            <person name="Thomas E."/>
            <person name="Dean R."/>
            <person name="Jabaji S."/>
            <person name="Neate S."/>
            <person name="Toda T."/>
            <person name="Tavantzis S."/>
            <person name="Vilgalys R."/>
            <person name="Bharathan N."/>
            <person name="Pakala S."/>
            <person name="Losada L.S."/>
            <person name="Zafar N."/>
            <person name="Nierman W."/>
        </authorList>
    </citation>
    <scope>NUCLEOTIDE SEQUENCE [LARGE SCALE GENOMIC DNA]</scope>
    <source>
        <strain evidence="2 3">123E</strain>
    </source>
</reference>
<dbReference type="AlphaFoldDB" id="A0A074RKF3"/>
<comment type="caution">
    <text evidence="2">The sequence shown here is derived from an EMBL/GenBank/DDBJ whole genome shotgun (WGS) entry which is preliminary data.</text>
</comment>
<organism evidence="2 3">
    <name type="scientific">Rhizoctonia solani 123E</name>
    <dbReference type="NCBI Taxonomy" id="1423351"/>
    <lineage>
        <taxon>Eukaryota</taxon>
        <taxon>Fungi</taxon>
        <taxon>Dikarya</taxon>
        <taxon>Basidiomycota</taxon>
        <taxon>Agaricomycotina</taxon>
        <taxon>Agaricomycetes</taxon>
        <taxon>Cantharellales</taxon>
        <taxon>Ceratobasidiaceae</taxon>
        <taxon>Rhizoctonia</taxon>
    </lineage>
</organism>
<feature type="compositionally biased region" description="Basic and acidic residues" evidence="1">
    <location>
        <begin position="187"/>
        <end position="197"/>
    </location>
</feature>
<evidence type="ECO:0000313" key="3">
    <source>
        <dbReference type="Proteomes" id="UP000027456"/>
    </source>
</evidence>